<gene>
    <name evidence="1" type="ORF">ID854_05990</name>
</gene>
<accession>A0AAW3YSK3</accession>
<reference evidence="1" key="2">
    <citation type="journal article" date="2024" name="Toxins">
        <title>Genome Sequence Analysis of Native Xenorhabdus Strains Isolated from Entomopathogenic Nematodes in Argentina.</title>
        <authorList>
            <person name="Palma L."/>
            <person name="Frizzo L."/>
            <person name="Kaiser S."/>
            <person name="Berry C."/>
            <person name="Caballero P."/>
            <person name="Bode H.B."/>
            <person name="Del Valle E.E."/>
        </authorList>
    </citation>
    <scope>NUCLEOTIDE SEQUENCE</scope>
    <source>
        <strain evidence="1">M</strain>
    </source>
</reference>
<dbReference type="Proteomes" id="UP001193920">
    <property type="component" value="Unassembled WGS sequence"/>
</dbReference>
<evidence type="ECO:0000313" key="1">
    <source>
        <dbReference type="EMBL" id="MBD2800019.1"/>
    </source>
</evidence>
<reference evidence="1" key="1">
    <citation type="submission" date="2020-09" db="EMBL/GenBank/DDBJ databases">
        <authorList>
            <person name="Palma L."/>
            <person name="Caballero P."/>
            <person name="Berry C."/>
            <person name="Del Valle E."/>
        </authorList>
    </citation>
    <scope>NUCLEOTIDE SEQUENCE</scope>
    <source>
        <strain evidence="1">M</strain>
    </source>
</reference>
<dbReference type="RefSeq" id="WP_323863077.1">
    <property type="nucleotide sequence ID" value="NZ_JACXBC010000256.1"/>
</dbReference>
<proteinExistence type="predicted"/>
<protein>
    <submittedName>
        <fullName evidence="1">Uncharacterized protein</fullName>
    </submittedName>
</protein>
<dbReference type="EMBL" id="JACXBF010000128">
    <property type="protein sequence ID" value="MBD2800019.1"/>
    <property type="molecule type" value="Genomic_DNA"/>
</dbReference>
<comment type="caution">
    <text evidence="1">The sequence shown here is derived from an EMBL/GenBank/DDBJ whole genome shotgun (WGS) entry which is preliminary data.</text>
</comment>
<sequence>MDILFELFLPKNIEPESFGLKEILVEWAGEECSQDPKKYQWNDVVIFEEYKDTVSYNKLIGNEVTLTNYDSYTLKGDSINQLQELIVNNNPITNNHIYLFFNEFLRNLSSWVVVTLIDYDQFDKIYKVNNVDEAFYLLEKSCHPEKPEGIALIKNNL</sequence>
<name>A0AAW3YSK3_9GAMM</name>
<organism evidence="1">
    <name type="scientific">Xenorhabdus szentirmaii</name>
    <dbReference type="NCBI Taxonomy" id="290112"/>
    <lineage>
        <taxon>Bacteria</taxon>
        <taxon>Pseudomonadati</taxon>
        <taxon>Pseudomonadota</taxon>
        <taxon>Gammaproteobacteria</taxon>
        <taxon>Enterobacterales</taxon>
        <taxon>Morganellaceae</taxon>
        <taxon>Xenorhabdus</taxon>
    </lineage>
</organism>
<dbReference type="AlphaFoldDB" id="A0AAW3YSK3"/>